<dbReference type="SUPFAM" id="SSF53474">
    <property type="entry name" value="alpha/beta-Hydrolases"/>
    <property type="match status" value="1"/>
</dbReference>
<dbReference type="Gene3D" id="3.40.50.1820">
    <property type="entry name" value="alpha/beta hydrolase"/>
    <property type="match status" value="2"/>
</dbReference>
<feature type="chain" id="PRO_5032490150" description="Carboxylesterase type B domain-containing protein" evidence="2">
    <location>
        <begin position="16"/>
        <end position="536"/>
    </location>
</feature>
<keyword evidence="2" id="KW-0732">Signal</keyword>
<feature type="domain" description="Carboxylesterase type B" evidence="3">
    <location>
        <begin position="265"/>
        <end position="498"/>
    </location>
</feature>
<evidence type="ECO:0000313" key="4">
    <source>
        <dbReference type="EMBL" id="CAF4866393.1"/>
    </source>
</evidence>
<feature type="signal peptide" evidence="2">
    <location>
        <begin position="1"/>
        <end position="15"/>
    </location>
</feature>
<evidence type="ECO:0000259" key="3">
    <source>
        <dbReference type="Pfam" id="PF00135"/>
    </source>
</evidence>
<dbReference type="Proteomes" id="UP000663880">
    <property type="component" value="Unassembled WGS sequence"/>
</dbReference>
<comment type="caution">
    <text evidence="4">The sequence shown here is derived from an EMBL/GenBank/DDBJ whole genome shotgun (WGS) entry which is preliminary data.</text>
</comment>
<dbReference type="OrthoDB" id="408631at2759"/>
<keyword evidence="1" id="KW-0325">Glycoprotein</keyword>
<protein>
    <recommendedName>
        <fullName evidence="3">Carboxylesterase type B domain-containing protein</fullName>
    </recommendedName>
</protein>
<sequence length="536" mass="59362">MIILLCLLIPAYALSVENNVSGRQEVDPITTESGPVRGVALGQTDILQYFDIPYGQFDTNDPFQEPVKPEPWETILSKNKHSSKCPQIQQNDEYVGNNDCLTLSVFAKTGVKNADVLFHIHDGDFGSGSGDPEVYNPQQLVSEGIIVVLPNYRLGALGFMCWQNETVPGNAGIKDLAFALQWVKNNIKGFGGNASNIVVSGVDTAGILVDFLVLVNQTSKYISKGITESGFALSQKALDRDPLRTADGKVNANGGVQSIITSGRGIHFKPCIDNSFITKSFWGLLQTQKIDIPLMIGSTNQAGMDYVTDLNDDNIQEFRNNLSLILPTDLRFEGNQEREVIEKVKRQYFGDSDISINLLERLSLCFTDSTYLNPGIREARLLTKAGGTVYFYEFSYTGDRQNPIPGAPKGDSLRYIFTQSTTQQEHKVETQKGNVNENESAANTIRTLWTNFIRNGIPSASNVDWKAFDATEGNEKSLMIGAEITLTNRLHVERMKLWDEIYERHFVETNLGSTLKSSILVILISFVTSNIALTTL</sequence>
<proteinExistence type="predicted"/>
<reference evidence="4" key="1">
    <citation type="submission" date="2021-02" db="EMBL/GenBank/DDBJ databases">
        <authorList>
            <person name="Steward A R."/>
        </authorList>
    </citation>
    <scope>NUCLEOTIDE SEQUENCE</scope>
</reference>
<dbReference type="InterPro" id="IPR002018">
    <property type="entry name" value="CarbesteraseB"/>
</dbReference>
<keyword evidence="5" id="KW-1185">Reference proteome</keyword>
<accession>A0A821T0G8</accession>
<name>A0A821T0G8_9NEOP</name>
<dbReference type="InterPro" id="IPR029058">
    <property type="entry name" value="AB_hydrolase_fold"/>
</dbReference>
<feature type="domain" description="Carboxylesterase type B" evidence="3">
    <location>
        <begin position="29"/>
        <end position="246"/>
    </location>
</feature>
<evidence type="ECO:0000256" key="2">
    <source>
        <dbReference type="SAM" id="SignalP"/>
    </source>
</evidence>
<dbReference type="Pfam" id="PF00135">
    <property type="entry name" value="COesterase"/>
    <property type="match status" value="2"/>
</dbReference>
<dbReference type="PANTHER" id="PTHR11559">
    <property type="entry name" value="CARBOXYLESTERASE"/>
    <property type="match status" value="1"/>
</dbReference>
<evidence type="ECO:0000313" key="5">
    <source>
        <dbReference type="Proteomes" id="UP000663880"/>
    </source>
</evidence>
<dbReference type="EMBL" id="CAJOBZ010000022">
    <property type="protein sequence ID" value="CAF4866393.1"/>
    <property type="molecule type" value="Genomic_DNA"/>
</dbReference>
<organism evidence="4 5">
    <name type="scientific">Pieris macdunnoughi</name>
    <dbReference type="NCBI Taxonomy" id="345717"/>
    <lineage>
        <taxon>Eukaryota</taxon>
        <taxon>Metazoa</taxon>
        <taxon>Ecdysozoa</taxon>
        <taxon>Arthropoda</taxon>
        <taxon>Hexapoda</taxon>
        <taxon>Insecta</taxon>
        <taxon>Pterygota</taxon>
        <taxon>Neoptera</taxon>
        <taxon>Endopterygota</taxon>
        <taxon>Lepidoptera</taxon>
        <taxon>Glossata</taxon>
        <taxon>Ditrysia</taxon>
        <taxon>Papilionoidea</taxon>
        <taxon>Pieridae</taxon>
        <taxon>Pierinae</taxon>
        <taxon>Pieris</taxon>
    </lineage>
</organism>
<dbReference type="InterPro" id="IPR050309">
    <property type="entry name" value="Type-B_Carboxylest/Lipase"/>
</dbReference>
<dbReference type="AlphaFoldDB" id="A0A821T0G8"/>
<gene>
    <name evidence="4" type="ORF">PMACD_LOCUS8363</name>
</gene>
<evidence type="ECO:0000256" key="1">
    <source>
        <dbReference type="ARBA" id="ARBA00023180"/>
    </source>
</evidence>